<feature type="region of interest" description="Disordered" evidence="1">
    <location>
        <begin position="1"/>
        <end position="51"/>
    </location>
</feature>
<dbReference type="AlphaFoldDB" id="A0A8T1P4G6"/>
<name>A0A8T1P4G6_CARIL</name>
<protein>
    <submittedName>
        <fullName evidence="2">Uncharacterized protein</fullName>
    </submittedName>
</protein>
<evidence type="ECO:0000256" key="1">
    <source>
        <dbReference type="SAM" id="MobiDB-lite"/>
    </source>
</evidence>
<keyword evidence="3" id="KW-1185">Reference proteome</keyword>
<dbReference type="EMBL" id="CM031818">
    <property type="protein sequence ID" value="KAG6639426.1"/>
    <property type="molecule type" value="Genomic_DNA"/>
</dbReference>
<organism evidence="2 3">
    <name type="scientific">Carya illinoinensis</name>
    <name type="common">Pecan</name>
    <dbReference type="NCBI Taxonomy" id="32201"/>
    <lineage>
        <taxon>Eukaryota</taxon>
        <taxon>Viridiplantae</taxon>
        <taxon>Streptophyta</taxon>
        <taxon>Embryophyta</taxon>
        <taxon>Tracheophyta</taxon>
        <taxon>Spermatophyta</taxon>
        <taxon>Magnoliopsida</taxon>
        <taxon>eudicotyledons</taxon>
        <taxon>Gunneridae</taxon>
        <taxon>Pentapetalae</taxon>
        <taxon>rosids</taxon>
        <taxon>fabids</taxon>
        <taxon>Fagales</taxon>
        <taxon>Juglandaceae</taxon>
        <taxon>Carya</taxon>
    </lineage>
</organism>
<reference evidence="2" key="1">
    <citation type="submission" date="2020-12" db="EMBL/GenBank/DDBJ databases">
        <title>WGS assembly of Carya illinoinensis cv. Pawnee.</title>
        <authorList>
            <person name="Platts A."/>
            <person name="Shu S."/>
            <person name="Wright S."/>
            <person name="Barry K."/>
            <person name="Edger P."/>
            <person name="Pires J.C."/>
            <person name="Schmutz J."/>
        </authorList>
    </citation>
    <scope>NUCLEOTIDE SEQUENCE</scope>
    <source>
        <tissue evidence="2">Leaf</tissue>
    </source>
</reference>
<evidence type="ECO:0000313" key="3">
    <source>
        <dbReference type="Proteomes" id="UP000811609"/>
    </source>
</evidence>
<sequence>MCTVADAAKRGNESNRVVDLTPPSTPSLPLLPLPPLNHANTRMNWSAPKPS</sequence>
<comment type="caution">
    <text evidence="2">The sequence shown here is derived from an EMBL/GenBank/DDBJ whole genome shotgun (WGS) entry which is preliminary data.</text>
</comment>
<gene>
    <name evidence="2" type="ORF">CIPAW_10G099600</name>
</gene>
<feature type="compositionally biased region" description="Pro residues" evidence="1">
    <location>
        <begin position="23"/>
        <end position="35"/>
    </location>
</feature>
<evidence type="ECO:0000313" key="2">
    <source>
        <dbReference type="EMBL" id="KAG6639426.1"/>
    </source>
</evidence>
<proteinExistence type="predicted"/>
<accession>A0A8T1P4G6</accession>
<dbReference type="Proteomes" id="UP000811609">
    <property type="component" value="Chromosome 10"/>
</dbReference>